<comment type="caution">
    <text evidence="8">The sequence shown here is derived from an EMBL/GenBank/DDBJ whole genome shotgun (WGS) entry which is preliminary data.</text>
</comment>
<dbReference type="HOGENOM" id="CLU_039484_2_1_5"/>
<dbReference type="Pfam" id="PF19301">
    <property type="entry name" value="LigXa_C"/>
    <property type="match status" value="1"/>
</dbReference>
<keyword evidence="1" id="KW-0001">2Fe-2S</keyword>
<dbReference type="PROSITE" id="PS51296">
    <property type="entry name" value="RIESKE"/>
    <property type="match status" value="1"/>
</dbReference>
<name>A3VA30_9RHOB</name>
<dbReference type="AlphaFoldDB" id="A3VA30"/>
<dbReference type="InterPro" id="IPR050584">
    <property type="entry name" value="Cholesterol_7-desaturase"/>
</dbReference>
<dbReference type="Proteomes" id="UP000002931">
    <property type="component" value="Unassembled WGS sequence"/>
</dbReference>
<evidence type="ECO:0000313" key="8">
    <source>
        <dbReference type="EMBL" id="EAQ14771.1"/>
    </source>
</evidence>
<dbReference type="InterPro" id="IPR036922">
    <property type="entry name" value="Rieske_2Fe-2S_sf"/>
</dbReference>
<keyword evidence="4" id="KW-0408">Iron</keyword>
<evidence type="ECO:0000256" key="3">
    <source>
        <dbReference type="ARBA" id="ARBA00023002"/>
    </source>
</evidence>
<evidence type="ECO:0000256" key="5">
    <source>
        <dbReference type="ARBA" id="ARBA00023014"/>
    </source>
</evidence>
<dbReference type="EMBL" id="AAMT01000001">
    <property type="protein sequence ID" value="EAQ14771.1"/>
    <property type="molecule type" value="Genomic_DNA"/>
</dbReference>
<keyword evidence="9" id="KW-1185">Reference proteome</keyword>
<feature type="region of interest" description="Disordered" evidence="6">
    <location>
        <begin position="397"/>
        <end position="420"/>
    </location>
</feature>
<dbReference type="PANTHER" id="PTHR21266:SF59">
    <property type="entry name" value="BLR4922 PROTEIN"/>
    <property type="match status" value="1"/>
</dbReference>
<dbReference type="InterPro" id="IPR017941">
    <property type="entry name" value="Rieske_2Fe-2S"/>
</dbReference>
<evidence type="ECO:0000256" key="6">
    <source>
        <dbReference type="SAM" id="MobiDB-lite"/>
    </source>
</evidence>
<evidence type="ECO:0000256" key="1">
    <source>
        <dbReference type="ARBA" id="ARBA00022714"/>
    </source>
</evidence>
<keyword evidence="5" id="KW-0411">Iron-sulfur</keyword>
<dbReference type="Pfam" id="PF00355">
    <property type="entry name" value="Rieske"/>
    <property type="match status" value="1"/>
</dbReference>
<dbReference type="Gene3D" id="2.102.10.10">
    <property type="entry name" value="Rieske [2Fe-2S] iron-sulphur domain"/>
    <property type="match status" value="1"/>
</dbReference>
<evidence type="ECO:0000259" key="7">
    <source>
        <dbReference type="PROSITE" id="PS51296"/>
    </source>
</evidence>
<reference evidence="8 9" key="1">
    <citation type="journal article" date="2010" name="J. Bacteriol.">
        <title>Genome sequences of Pelagibaca bermudensis HTCC2601T and Maritimibacter alkaliphilus HTCC2654T, the type strains of two marine Roseobacter genera.</title>
        <authorList>
            <person name="Thrash J.C."/>
            <person name="Cho J.C."/>
            <person name="Ferriera S."/>
            <person name="Johnson J."/>
            <person name="Vergin K.L."/>
            <person name="Giovannoni S.J."/>
        </authorList>
    </citation>
    <scope>NUCLEOTIDE SEQUENCE [LARGE SCALE GENOMIC DNA]</scope>
    <source>
        <strain evidence="8 9">HTCC2654</strain>
    </source>
</reference>
<gene>
    <name evidence="8" type="ORF">RB2654_19348</name>
</gene>
<proteinExistence type="predicted"/>
<dbReference type="PANTHER" id="PTHR21266">
    <property type="entry name" value="IRON-SULFUR DOMAIN CONTAINING PROTEIN"/>
    <property type="match status" value="1"/>
</dbReference>
<evidence type="ECO:0000256" key="4">
    <source>
        <dbReference type="ARBA" id="ARBA00023004"/>
    </source>
</evidence>
<dbReference type="GO" id="GO:0016491">
    <property type="term" value="F:oxidoreductase activity"/>
    <property type="evidence" value="ECO:0007669"/>
    <property type="project" value="UniProtKB-KW"/>
</dbReference>
<sequence>MGRALRRYWVPALLESEVSERDGDPVRIEIMGEKLVAFRDTDGNIGILNEFCCHRGASLSLGRNEDCGLRCIYHGWKFAHDGTVLDTPNVKDPEFKTRFKIKSYPAVAAGGIVWIFMGAPEDKPAFKRYPWMDLPASHLLTTIHFEDCNYVQVTEGLLDTTHLGFLHSDGLSRAGDVQIDYASKVGKMADDLAPELAAEDTEFGFHYAALRKGDSDGSHNVRITSFVAPFTVLNPNGDIATLMVPVNDTTSLFIHVFWDTEKAIGEEPLRSQQLEFVGLTDHHLDSYGISRRTFGTPATAGHHNRFGQDRAAMRAGKTFSGLPGLIEEDVAVVVSSGPIRDRSGERLSSADIGIQRLYRTLLTIAKQVDEGREPTGLGSSVDYGGIVGTSGVVDAGEPWRSLVPGHKKAQPNRKPGVPAE</sequence>
<dbReference type="eggNOG" id="COG4638">
    <property type="taxonomic scope" value="Bacteria"/>
</dbReference>
<keyword evidence="2" id="KW-0479">Metal-binding</keyword>
<dbReference type="GO" id="GO:0051537">
    <property type="term" value="F:2 iron, 2 sulfur cluster binding"/>
    <property type="evidence" value="ECO:0007669"/>
    <property type="project" value="UniProtKB-KW"/>
</dbReference>
<evidence type="ECO:0000256" key="2">
    <source>
        <dbReference type="ARBA" id="ARBA00022723"/>
    </source>
</evidence>
<dbReference type="SUPFAM" id="SSF55961">
    <property type="entry name" value="Bet v1-like"/>
    <property type="match status" value="1"/>
</dbReference>
<dbReference type="STRING" id="314271.RB2654_19348"/>
<dbReference type="SUPFAM" id="SSF50022">
    <property type="entry name" value="ISP domain"/>
    <property type="match status" value="1"/>
</dbReference>
<keyword evidence="3" id="KW-0560">Oxidoreductase</keyword>
<dbReference type="GO" id="GO:0046872">
    <property type="term" value="F:metal ion binding"/>
    <property type="evidence" value="ECO:0007669"/>
    <property type="project" value="UniProtKB-KW"/>
</dbReference>
<evidence type="ECO:0000313" key="9">
    <source>
        <dbReference type="Proteomes" id="UP000002931"/>
    </source>
</evidence>
<dbReference type="InterPro" id="IPR045623">
    <property type="entry name" value="LigXa_C"/>
</dbReference>
<accession>A3VA30</accession>
<feature type="domain" description="Rieske" evidence="7">
    <location>
        <begin position="9"/>
        <end position="115"/>
    </location>
</feature>
<protein>
    <submittedName>
        <fullName evidence="8">Rieske (2Fe-2S) region protein</fullName>
    </submittedName>
</protein>
<organism evidence="8 9">
    <name type="scientific">Maritimibacter alkaliphilus HTCC2654</name>
    <dbReference type="NCBI Taxonomy" id="314271"/>
    <lineage>
        <taxon>Bacteria</taxon>
        <taxon>Pseudomonadati</taxon>
        <taxon>Pseudomonadota</taxon>
        <taxon>Alphaproteobacteria</taxon>
        <taxon>Rhodobacterales</taxon>
        <taxon>Roseobacteraceae</taxon>
        <taxon>Maritimibacter</taxon>
    </lineage>
</organism>